<dbReference type="InterPro" id="IPR035310">
    <property type="entry name" value="Gal_GalNac_light_su_1"/>
</dbReference>
<dbReference type="Pfam" id="PF17337">
    <property type="entry name" value="Gal_GalNac_35kD"/>
    <property type="match status" value="1"/>
</dbReference>
<keyword evidence="1" id="KW-0430">Lectin</keyword>
<organism evidence="1 2">
    <name type="scientific">Entamoeba invadens IP1</name>
    <dbReference type="NCBI Taxonomy" id="370355"/>
    <lineage>
        <taxon>Eukaryota</taxon>
        <taxon>Amoebozoa</taxon>
        <taxon>Evosea</taxon>
        <taxon>Archamoebae</taxon>
        <taxon>Mastigamoebida</taxon>
        <taxon>Entamoebidae</taxon>
        <taxon>Entamoeba</taxon>
    </lineage>
</organism>
<evidence type="ECO:0000313" key="1">
    <source>
        <dbReference type="EMBL" id="ELP88893.1"/>
    </source>
</evidence>
<dbReference type="KEGG" id="eiv:EIN_475950"/>
<sequence length="290" mass="34737">MYELIIPFFQKNKIYHIPKTVLLYMIELFDQLHSNMMILLPLLIFNVFALVDEKQVVEEIIDRDKCETCCRVLFALEYDPNTGNKIPNNSQKQYVMDVEFDTVSMIRIDINADNVQKMRVRDLQTARDLQYWEFASYQMFCLYSFPNRVMDILFNTKFQSPLIIWRRKAPLDPNTNNQRFTYIYDYSFMDKRHSPYAKAFIAEYYQKVDNCNDWWYCNEHQVNYDNYKYVGKEMCFHVLNDNAPTYCGVSYYNSYSSTCSSSYSSSLRAEDCRTSPADQFYRQKFIPIFA</sequence>
<proteinExistence type="predicted"/>
<dbReference type="GO" id="GO:0030246">
    <property type="term" value="F:carbohydrate binding"/>
    <property type="evidence" value="ECO:0007669"/>
    <property type="project" value="UniProtKB-KW"/>
</dbReference>
<dbReference type="OMA" id="TPLIIWR"/>
<dbReference type="OrthoDB" id="25360at2759"/>
<accession>A0A0A1U3U7</accession>
<name>A0A0A1U3U7_ENTIV</name>
<gene>
    <name evidence="1" type="ORF">EIN_475950</name>
</gene>
<evidence type="ECO:0000313" key="2">
    <source>
        <dbReference type="Proteomes" id="UP000014680"/>
    </source>
</evidence>
<dbReference type="AlphaFoldDB" id="A0A0A1U3U7"/>
<protein>
    <submittedName>
        <fullName evidence="1">Galactose-inhibitable lectin 35 kDa subunit, putative</fullName>
    </submittedName>
</protein>
<keyword evidence="2" id="KW-1185">Reference proteome</keyword>
<dbReference type="EMBL" id="KB206689">
    <property type="protein sequence ID" value="ELP88893.1"/>
    <property type="molecule type" value="Genomic_DNA"/>
</dbReference>
<dbReference type="VEuPathDB" id="AmoebaDB:EIN_475950"/>
<dbReference type="GeneID" id="14887857"/>
<dbReference type="RefSeq" id="XP_004255664.1">
    <property type="nucleotide sequence ID" value="XM_004255616.1"/>
</dbReference>
<reference evidence="1 2" key="1">
    <citation type="submission" date="2012-10" db="EMBL/GenBank/DDBJ databases">
        <authorList>
            <person name="Zafar N."/>
            <person name="Inman J."/>
            <person name="Hall N."/>
            <person name="Lorenzi H."/>
            <person name="Caler E."/>
        </authorList>
    </citation>
    <scope>NUCLEOTIDE SEQUENCE [LARGE SCALE GENOMIC DNA]</scope>
    <source>
        <strain evidence="1 2">IP1</strain>
    </source>
</reference>
<dbReference type="Proteomes" id="UP000014680">
    <property type="component" value="Unassembled WGS sequence"/>
</dbReference>